<reference evidence="4" key="1">
    <citation type="submission" date="2017-05" db="UniProtKB">
        <authorList>
            <consortium name="EnsemblMetazoa"/>
        </authorList>
    </citation>
    <scope>IDENTIFICATION</scope>
</reference>
<dbReference type="PANTHER" id="PTHR24198:SF165">
    <property type="entry name" value="ANKYRIN REPEAT-CONTAINING PROTEIN-RELATED"/>
    <property type="match status" value="1"/>
</dbReference>
<dbReference type="InterPro" id="IPR036770">
    <property type="entry name" value="Ankyrin_rpt-contain_sf"/>
</dbReference>
<feature type="repeat" description="ANK" evidence="3">
    <location>
        <begin position="48"/>
        <end position="74"/>
    </location>
</feature>
<dbReference type="InParanoid" id="A0A1X7SM76"/>
<dbReference type="EnsemblMetazoa" id="Aqu2.1.03135_001">
    <property type="protein sequence ID" value="Aqu2.1.03135_001"/>
    <property type="gene ID" value="Aqu2.1.03135"/>
</dbReference>
<feature type="repeat" description="ANK" evidence="3">
    <location>
        <begin position="14"/>
        <end position="47"/>
    </location>
</feature>
<name>A0A1X7SM76_AMPQE</name>
<dbReference type="SUPFAM" id="SSF48403">
    <property type="entry name" value="Ankyrin repeat"/>
    <property type="match status" value="1"/>
</dbReference>
<evidence type="ECO:0000256" key="1">
    <source>
        <dbReference type="ARBA" id="ARBA00022737"/>
    </source>
</evidence>
<proteinExistence type="predicted"/>
<dbReference type="InterPro" id="IPR002110">
    <property type="entry name" value="Ankyrin_rpt"/>
</dbReference>
<accession>A0A1X7SM76</accession>
<organism evidence="4">
    <name type="scientific">Amphimedon queenslandica</name>
    <name type="common">Sponge</name>
    <dbReference type="NCBI Taxonomy" id="400682"/>
    <lineage>
        <taxon>Eukaryota</taxon>
        <taxon>Metazoa</taxon>
        <taxon>Porifera</taxon>
        <taxon>Demospongiae</taxon>
        <taxon>Heteroscleromorpha</taxon>
        <taxon>Haplosclerida</taxon>
        <taxon>Niphatidae</taxon>
        <taxon>Amphimedon</taxon>
    </lineage>
</organism>
<dbReference type="Gene3D" id="1.25.40.20">
    <property type="entry name" value="Ankyrin repeat-containing domain"/>
    <property type="match status" value="1"/>
</dbReference>
<protein>
    <submittedName>
        <fullName evidence="4">Uncharacterized protein</fullName>
    </submittedName>
</protein>
<keyword evidence="1" id="KW-0677">Repeat</keyword>
<dbReference type="PROSITE" id="PS50088">
    <property type="entry name" value="ANK_REPEAT"/>
    <property type="match status" value="2"/>
</dbReference>
<dbReference type="PANTHER" id="PTHR24198">
    <property type="entry name" value="ANKYRIN REPEAT AND PROTEIN KINASE DOMAIN-CONTAINING PROTEIN"/>
    <property type="match status" value="1"/>
</dbReference>
<dbReference type="PROSITE" id="PS50297">
    <property type="entry name" value="ANK_REP_REGION"/>
    <property type="match status" value="1"/>
</dbReference>
<sequence>MHSALYQNFTDELGPITPLHRACLMDNSDLVAKLLQDKAMDISATDKNGSTPLHYACQGGNKKIVELLIQERTNRLTSALHENDAHSQIKSYFNLTDNHK</sequence>
<evidence type="ECO:0000256" key="3">
    <source>
        <dbReference type="PROSITE-ProRule" id="PRU00023"/>
    </source>
</evidence>
<evidence type="ECO:0000313" key="4">
    <source>
        <dbReference type="EnsemblMetazoa" id="Aqu2.1.03135_001"/>
    </source>
</evidence>
<dbReference type="Pfam" id="PF12796">
    <property type="entry name" value="Ank_2"/>
    <property type="match status" value="1"/>
</dbReference>
<dbReference type="AlphaFoldDB" id="A0A1X7SM76"/>
<keyword evidence="2 3" id="KW-0040">ANK repeat</keyword>
<evidence type="ECO:0000256" key="2">
    <source>
        <dbReference type="ARBA" id="ARBA00023043"/>
    </source>
</evidence>
<dbReference type="SMART" id="SM00248">
    <property type="entry name" value="ANK"/>
    <property type="match status" value="2"/>
</dbReference>